<keyword evidence="3 8" id="KW-0999">Mitochondrion inner membrane</keyword>
<protein>
    <recommendedName>
        <fullName evidence="8">Mitochondrial import inner membrane translocase subunit</fullName>
    </recommendedName>
</protein>
<keyword evidence="5 8" id="KW-0811">Translocation</keyword>
<organism evidence="10 11">
    <name type="scientific">Exophiala dermatitidis</name>
    <name type="common">Black yeast-like fungus</name>
    <name type="synonym">Wangiella dermatitidis</name>
    <dbReference type="NCBI Taxonomy" id="5970"/>
    <lineage>
        <taxon>Eukaryota</taxon>
        <taxon>Fungi</taxon>
        <taxon>Dikarya</taxon>
        <taxon>Ascomycota</taxon>
        <taxon>Pezizomycotina</taxon>
        <taxon>Eurotiomycetes</taxon>
        <taxon>Chaetothyriomycetidae</taxon>
        <taxon>Chaetothyriales</taxon>
        <taxon>Herpotrichiellaceae</taxon>
        <taxon>Exophiala</taxon>
    </lineage>
</organism>
<evidence type="ECO:0000256" key="3">
    <source>
        <dbReference type="ARBA" id="ARBA00022792"/>
    </source>
</evidence>
<evidence type="ECO:0000256" key="6">
    <source>
        <dbReference type="ARBA" id="ARBA00023157"/>
    </source>
</evidence>
<keyword evidence="4 8" id="KW-0653">Protein transport</keyword>
<dbReference type="AlphaFoldDB" id="A0AAN6EZU9"/>
<gene>
    <name evidence="10" type="primary">TIM8</name>
    <name evidence="10" type="ORF">HRR80_003021</name>
</gene>
<keyword evidence="3 8" id="KW-0472">Membrane</keyword>
<dbReference type="GO" id="GO:0015031">
    <property type="term" value="P:protein transport"/>
    <property type="evidence" value="ECO:0007669"/>
    <property type="project" value="UniProtKB-KW"/>
</dbReference>
<evidence type="ECO:0000256" key="7">
    <source>
        <dbReference type="ARBA" id="ARBA00023186"/>
    </source>
</evidence>
<dbReference type="EMBL" id="JAJGCB010000004">
    <property type="protein sequence ID" value="KAJ8992980.1"/>
    <property type="molecule type" value="Genomic_DNA"/>
</dbReference>
<comment type="similarity">
    <text evidence="2 8">Belongs to the small Tim family.</text>
</comment>
<evidence type="ECO:0000259" key="9">
    <source>
        <dbReference type="Pfam" id="PF02953"/>
    </source>
</evidence>
<comment type="subcellular location">
    <subcellularLocation>
        <location evidence="1 8">Mitochondrion inner membrane</location>
        <topology evidence="1 8">Peripheral membrane protein</topology>
        <orientation evidence="1 8">Intermembrane side</orientation>
    </subcellularLocation>
</comment>
<evidence type="ECO:0000313" key="11">
    <source>
        <dbReference type="Proteomes" id="UP001161757"/>
    </source>
</evidence>
<feature type="domain" description="Tim10-like" evidence="9">
    <location>
        <begin position="27"/>
        <end position="89"/>
    </location>
</feature>
<evidence type="ECO:0000256" key="2">
    <source>
        <dbReference type="ARBA" id="ARBA00006720"/>
    </source>
</evidence>
<keyword evidence="8" id="KW-0813">Transport</keyword>
<comment type="subunit">
    <text evidence="8">Heterohexamer.</text>
</comment>
<sequence length="95" mass="10758">MDDVELNITQQDIARLTPAEQSQLQTFVQVQMQRAQIQKNIHEMTEMCFKKCITGSISGGKLAPKEETCMSNCVERFMDTNVTILKHLDAIRAGQ</sequence>
<comment type="domain">
    <text evidence="8">The twin CX3C motif contains 4 conserved Cys residues that form 2 disulfide bonds in the mitochondrial intermembrane space.</text>
</comment>
<dbReference type="InterPro" id="IPR035427">
    <property type="entry name" value="Tim10-like_dom_sf"/>
</dbReference>
<evidence type="ECO:0000256" key="4">
    <source>
        <dbReference type="ARBA" id="ARBA00022927"/>
    </source>
</evidence>
<dbReference type="Gene3D" id="1.10.287.810">
    <property type="entry name" value="Mitochondrial import inner membrane translocase subunit tim13 like domains"/>
    <property type="match status" value="1"/>
</dbReference>
<keyword evidence="7 8" id="KW-0143">Chaperone</keyword>
<evidence type="ECO:0000313" key="10">
    <source>
        <dbReference type="EMBL" id="KAJ8992980.1"/>
    </source>
</evidence>
<evidence type="ECO:0000256" key="5">
    <source>
        <dbReference type="ARBA" id="ARBA00023010"/>
    </source>
</evidence>
<dbReference type="Pfam" id="PF02953">
    <property type="entry name" value="zf-Tim10_DDP"/>
    <property type="match status" value="1"/>
</dbReference>
<dbReference type="SUPFAM" id="SSF144122">
    <property type="entry name" value="Tim10-like"/>
    <property type="match status" value="1"/>
</dbReference>
<name>A0AAN6EZU9_EXODE</name>
<evidence type="ECO:0000256" key="8">
    <source>
        <dbReference type="RuleBase" id="RU367043"/>
    </source>
</evidence>
<accession>A0AAN6EZU9</accession>
<keyword evidence="8" id="KW-0496">Mitochondrion</keyword>
<proteinExistence type="inferred from homology"/>
<evidence type="ECO:0000256" key="1">
    <source>
        <dbReference type="ARBA" id="ARBA00004137"/>
    </source>
</evidence>
<reference evidence="10" key="1">
    <citation type="submission" date="2023-01" db="EMBL/GenBank/DDBJ databases">
        <title>Exophiala dermititidis isolated from Cystic Fibrosis Patient.</title>
        <authorList>
            <person name="Kurbessoian T."/>
            <person name="Crocker A."/>
            <person name="Murante D."/>
            <person name="Hogan D.A."/>
            <person name="Stajich J.E."/>
        </authorList>
    </citation>
    <scope>NUCLEOTIDE SEQUENCE</scope>
    <source>
        <strain evidence="10">Ex8</strain>
    </source>
</reference>
<dbReference type="GO" id="GO:0005743">
    <property type="term" value="C:mitochondrial inner membrane"/>
    <property type="evidence" value="ECO:0007669"/>
    <property type="project" value="UniProtKB-SubCell"/>
</dbReference>
<keyword evidence="6 8" id="KW-1015">Disulfide bond</keyword>
<dbReference type="Proteomes" id="UP001161757">
    <property type="component" value="Unassembled WGS sequence"/>
</dbReference>
<dbReference type="InterPro" id="IPR004217">
    <property type="entry name" value="Tim10-like"/>
</dbReference>
<comment type="caution">
    <text evidence="10">The sequence shown here is derived from an EMBL/GenBank/DDBJ whole genome shotgun (WGS) entry which is preliminary data.</text>
</comment>
<comment type="function">
    <text evidence="8">Mitochondrial intermembrane chaperone that participates in the import and insertion of some multi-pass transmembrane proteins into the mitochondrial inner membrane. Also required for the transfer of beta-barrel precursors from the TOM complex to the sorting and assembly machinery (SAM complex) of the outer membrane. Acts as a chaperone-like protein that protects the hydrophobic precursors from aggregation and guide them through the mitochondrial intermembrane space.</text>
</comment>